<comment type="caution">
    <text evidence="1">The sequence shown here is derived from an EMBL/GenBank/DDBJ whole genome shotgun (WGS) entry which is preliminary data.</text>
</comment>
<proteinExistence type="predicted"/>
<organism evidence="1 2">
    <name type="scientific">Clostridium beijerinckii</name>
    <name type="common">Clostridium MP</name>
    <dbReference type="NCBI Taxonomy" id="1520"/>
    <lineage>
        <taxon>Bacteria</taxon>
        <taxon>Bacillati</taxon>
        <taxon>Bacillota</taxon>
        <taxon>Clostridia</taxon>
        <taxon>Eubacteriales</taxon>
        <taxon>Clostridiaceae</taxon>
        <taxon>Clostridium</taxon>
    </lineage>
</organism>
<dbReference type="EMBL" id="LZZI01000048">
    <property type="protein sequence ID" value="OOM60712.1"/>
    <property type="molecule type" value="Genomic_DNA"/>
</dbReference>
<sequence>MNNLKITDLKKYLRNRNDDELINEIIELVKLYPSVKEYYKAKLLPQSELEIFGKYKNIIKNEFFPDRGFGKLRYSKVNEAIREYKKLTSNSELIAKLMFYYTEIGIKFTREYGDIDEKFYINIEKSYINVLDYVQKCDLQEIFAEQAHEAKVKAAGIGWGFGDNMSDIYYEYYYDDIN</sequence>
<name>A0A1S8S5R9_CLOBE</name>
<dbReference type="Pfam" id="PF19652">
    <property type="entry name" value="DUF6155"/>
    <property type="match status" value="1"/>
</dbReference>
<reference evidence="1 2" key="1">
    <citation type="submission" date="2016-05" db="EMBL/GenBank/DDBJ databases">
        <title>Microbial solvent formation.</title>
        <authorList>
            <person name="Poehlein A."/>
            <person name="Montoya Solano J.D."/>
            <person name="Flitsch S."/>
            <person name="Krabben P."/>
            <person name="Duerre P."/>
            <person name="Daniel R."/>
        </authorList>
    </citation>
    <scope>NUCLEOTIDE SEQUENCE [LARGE SCALE GENOMIC DNA]</scope>
    <source>
        <strain evidence="1 2">DSM 53</strain>
    </source>
</reference>
<gene>
    <name evidence="1" type="ORF">CLBCK_27890</name>
</gene>
<evidence type="ECO:0000313" key="2">
    <source>
        <dbReference type="Proteomes" id="UP000190973"/>
    </source>
</evidence>
<dbReference type="AlphaFoldDB" id="A0A1S8S5R9"/>
<evidence type="ECO:0000313" key="1">
    <source>
        <dbReference type="EMBL" id="OOM60712.1"/>
    </source>
</evidence>
<dbReference type="InterPro" id="IPR046153">
    <property type="entry name" value="DUF6155"/>
</dbReference>
<accession>A0A1S8S5R9</accession>
<dbReference type="Proteomes" id="UP000190973">
    <property type="component" value="Unassembled WGS sequence"/>
</dbReference>
<protein>
    <submittedName>
        <fullName evidence="1">Uncharacterized protein</fullName>
    </submittedName>
</protein>
<dbReference type="RefSeq" id="WP_077839284.1">
    <property type="nucleotide sequence ID" value="NZ_JABTAE010000001.1"/>
</dbReference>